<evidence type="ECO:0000256" key="1">
    <source>
        <dbReference type="ARBA" id="ARBA00004370"/>
    </source>
</evidence>
<feature type="transmembrane region" description="Helical" evidence="5">
    <location>
        <begin position="60"/>
        <end position="80"/>
    </location>
</feature>
<gene>
    <name evidence="7" type="ORF">AVEN_91219_1</name>
</gene>
<dbReference type="OrthoDB" id="655540at2759"/>
<keyword evidence="8" id="KW-1185">Reference proteome</keyword>
<feature type="transmembrane region" description="Helical" evidence="5">
    <location>
        <begin position="20"/>
        <end position="39"/>
    </location>
</feature>
<dbReference type="Proteomes" id="UP000499080">
    <property type="component" value="Unassembled WGS sequence"/>
</dbReference>
<organism evidence="7 8">
    <name type="scientific">Araneus ventricosus</name>
    <name type="common">Orbweaver spider</name>
    <name type="synonym">Epeira ventricosa</name>
    <dbReference type="NCBI Taxonomy" id="182803"/>
    <lineage>
        <taxon>Eukaryota</taxon>
        <taxon>Metazoa</taxon>
        <taxon>Ecdysozoa</taxon>
        <taxon>Arthropoda</taxon>
        <taxon>Chelicerata</taxon>
        <taxon>Arachnida</taxon>
        <taxon>Araneae</taxon>
        <taxon>Araneomorphae</taxon>
        <taxon>Entelegynae</taxon>
        <taxon>Araneoidea</taxon>
        <taxon>Araneidae</taxon>
        <taxon>Araneus</taxon>
    </lineage>
</organism>
<keyword evidence="4 5" id="KW-0472">Membrane</keyword>
<accession>A0A4Y2KHP7</accession>
<evidence type="ECO:0000256" key="2">
    <source>
        <dbReference type="ARBA" id="ARBA00022692"/>
    </source>
</evidence>
<evidence type="ECO:0000313" key="7">
    <source>
        <dbReference type="EMBL" id="GBN01107.1"/>
    </source>
</evidence>
<feature type="domain" description="Amino acid transporter transmembrane" evidence="6">
    <location>
        <begin position="2"/>
        <end position="61"/>
    </location>
</feature>
<keyword evidence="2 5" id="KW-0812">Transmembrane</keyword>
<keyword evidence="3 5" id="KW-1133">Transmembrane helix</keyword>
<dbReference type="GO" id="GO:0016020">
    <property type="term" value="C:membrane"/>
    <property type="evidence" value="ECO:0007669"/>
    <property type="project" value="UniProtKB-SubCell"/>
</dbReference>
<evidence type="ECO:0000256" key="3">
    <source>
        <dbReference type="ARBA" id="ARBA00022989"/>
    </source>
</evidence>
<evidence type="ECO:0000256" key="4">
    <source>
        <dbReference type="ARBA" id="ARBA00023136"/>
    </source>
</evidence>
<reference evidence="7 8" key="1">
    <citation type="journal article" date="2019" name="Sci. Rep.">
        <title>Orb-weaving spider Araneus ventricosus genome elucidates the spidroin gene catalogue.</title>
        <authorList>
            <person name="Kono N."/>
            <person name="Nakamura H."/>
            <person name="Ohtoshi R."/>
            <person name="Moran D.A.P."/>
            <person name="Shinohara A."/>
            <person name="Yoshida Y."/>
            <person name="Fujiwara M."/>
            <person name="Mori M."/>
            <person name="Tomita M."/>
            <person name="Arakawa K."/>
        </authorList>
    </citation>
    <scope>NUCLEOTIDE SEQUENCE [LARGE SCALE GENOMIC DNA]</scope>
</reference>
<comment type="caution">
    <text evidence="7">The sequence shown here is derived from an EMBL/GenBank/DDBJ whole genome shotgun (WGS) entry which is preliminary data.</text>
</comment>
<name>A0A4Y2KHP7_ARAVE</name>
<evidence type="ECO:0000259" key="6">
    <source>
        <dbReference type="Pfam" id="PF01490"/>
    </source>
</evidence>
<dbReference type="Pfam" id="PF01490">
    <property type="entry name" value="Aa_trans"/>
    <property type="match status" value="1"/>
</dbReference>
<protein>
    <recommendedName>
        <fullName evidence="6">Amino acid transporter transmembrane domain-containing protein</fullName>
    </recommendedName>
</protein>
<proteinExistence type="predicted"/>
<comment type="subcellular location">
    <subcellularLocation>
        <location evidence="1">Membrane</location>
    </subcellularLocation>
</comment>
<dbReference type="EMBL" id="BGPR01004582">
    <property type="protein sequence ID" value="GBN01107.1"/>
    <property type="molecule type" value="Genomic_DNA"/>
</dbReference>
<dbReference type="InterPro" id="IPR013057">
    <property type="entry name" value="AA_transpt_TM"/>
</dbReference>
<evidence type="ECO:0000256" key="5">
    <source>
        <dbReference type="SAM" id="Phobius"/>
    </source>
</evidence>
<dbReference type="AlphaFoldDB" id="A0A4Y2KHP7"/>
<sequence>MFVIFIIAFGMPFFLEVAEVIGAVTIGFLTSIFPTIFYIRLVHKGIKKGKERKITFKNGTFLAGITTLGILGTFAALFMAQNRLAFKTNVKNCYVHAQIIKATNDTFDFENKSQSLIYVNEMFDYVSNSESLIYANDTLHFENDSAFSIRLERPHGPDLVQIRRIGKKKKISIDRLKKIV</sequence>
<evidence type="ECO:0000313" key="8">
    <source>
        <dbReference type="Proteomes" id="UP000499080"/>
    </source>
</evidence>